<name>A0A4Z0BHP4_9BURK</name>
<dbReference type="InterPro" id="IPR000073">
    <property type="entry name" value="AB_hydrolase_1"/>
</dbReference>
<reference evidence="2 3" key="1">
    <citation type="submission" date="2019-03" db="EMBL/GenBank/DDBJ databases">
        <title>Ramlibacter rhizophilus CCTCC AB2015357, whole genome shotgun sequence.</title>
        <authorList>
            <person name="Zhang X."/>
            <person name="Feng G."/>
            <person name="Zhu H."/>
        </authorList>
    </citation>
    <scope>NUCLEOTIDE SEQUENCE [LARGE SCALE GENOMIC DNA]</scope>
    <source>
        <strain evidence="2 3">CCTCC AB2015357</strain>
    </source>
</reference>
<comment type="caution">
    <text evidence="2">The sequence shown here is derived from an EMBL/GenBank/DDBJ whole genome shotgun (WGS) entry which is preliminary data.</text>
</comment>
<organism evidence="2 3">
    <name type="scientific">Ramlibacter rhizophilus</name>
    <dbReference type="NCBI Taxonomy" id="1781167"/>
    <lineage>
        <taxon>Bacteria</taxon>
        <taxon>Pseudomonadati</taxon>
        <taxon>Pseudomonadota</taxon>
        <taxon>Betaproteobacteria</taxon>
        <taxon>Burkholderiales</taxon>
        <taxon>Comamonadaceae</taxon>
        <taxon>Ramlibacter</taxon>
    </lineage>
</organism>
<dbReference type="PRINTS" id="PR00111">
    <property type="entry name" value="ABHYDROLASE"/>
</dbReference>
<dbReference type="GO" id="GO:0016787">
    <property type="term" value="F:hydrolase activity"/>
    <property type="evidence" value="ECO:0007669"/>
    <property type="project" value="UniProtKB-KW"/>
</dbReference>
<evidence type="ECO:0000313" key="2">
    <source>
        <dbReference type="EMBL" id="TFY98835.1"/>
    </source>
</evidence>
<dbReference type="SUPFAM" id="SSF53474">
    <property type="entry name" value="alpha/beta-Hydrolases"/>
    <property type="match status" value="1"/>
</dbReference>
<dbReference type="Pfam" id="PF12697">
    <property type="entry name" value="Abhydrolase_6"/>
    <property type="match status" value="1"/>
</dbReference>
<keyword evidence="2" id="KW-0378">Hydrolase</keyword>
<dbReference type="InterPro" id="IPR000639">
    <property type="entry name" value="Epox_hydrolase-like"/>
</dbReference>
<accession>A0A4Z0BHP4</accession>
<dbReference type="Gene3D" id="3.40.50.1820">
    <property type="entry name" value="alpha/beta hydrolase"/>
    <property type="match status" value="1"/>
</dbReference>
<evidence type="ECO:0000313" key="3">
    <source>
        <dbReference type="Proteomes" id="UP000297564"/>
    </source>
</evidence>
<keyword evidence="3" id="KW-1185">Reference proteome</keyword>
<proteinExistence type="predicted"/>
<dbReference type="OrthoDB" id="8562572at2"/>
<dbReference type="PANTHER" id="PTHR46438">
    <property type="entry name" value="ALPHA/BETA-HYDROLASES SUPERFAMILY PROTEIN"/>
    <property type="match status" value="1"/>
</dbReference>
<protein>
    <submittedName>
        <fullName evidence="2">Alpha/beta fold hydrolase</fullName>
    </submittedName>
</protein>
<sequence length="250" mass="27261">MVWHVWGSGRPVVLLHGGSGSWTHWLRNVEALARAGWRVCVPDLPGFGDSLAPPEARDAADLVAPLAQGVREVAGEACPWVGFSFGGLTAVLTVAAHPQLATRLVLVGVPGLGLRNRRLALTPWLGLSDPEARRRAHRRNLQVLMLHDPASIDEDTLALHAANLVRDRMRQRKLALTDVVARTLPSLQLPVDAILGEQDALYAGQLEAVEALLRQAPSFGRMLRIPQAGHWVQYEAPERFDAALLGLLRD</sequence>
<dbReference type="AlphaFoldDB" id="A0A4Z0BHP4"/>
<dbReference type="EMBL" id="SMLL01000005">
    <property type="protein sequence ID" value="TFY98835.1"/>
    <property type="molecule type" value="Genomic_DNA"/>
</dbReference>
<gene>
    <name evidence="2" type="ORF">EZ242_14275</name>
</gene>
<evidence type="ECO:0000259" key="1">
    <source>
        <dbReference type="Pfam" id="PF12697"/>
    </source>
</evidence>
<dbReference type="InterPro" id="IPR029058">
    <property type="entry name" value="AB_hydrolase_fold"/>
</dbReference>
<feature type="domain" description="AB hydrolase-1" evidence="1">
    <location>
        <begin position="12"/>
        <end position="242"/>
    </location>
</feature>
<dbReference type="Proteomes" id="UP000297564">
    <property type="component" value="Unassembled WGS sequence"/>
</dbReference>
<dbReference type="PRINTS" id="PR00412">
    <property type="entry name" value="EPOXHYDRLASE"/>
</dbReference>